<reference evidence="2 3" key="1">
    <citation type="journal article" date="2012" name="J. Bacteriol.">
        <title>Draft Genome Sequence Determination for Cystic Fibrosis and Chronic Granulomatous Disease Burkholderia multivorans Isolates.</title>
        <authorList>
            <person name="Varga J.J."/>
            <person name="Losada L."/>
            <person name="Zelazny A.M."/>
            <person name="Brinkac L."/>
            <person name="Harkins D."/>
            <person name="Radune D."/>
            <person name="Hostetler J."/>
            <person name="Sampaio E.P."/>
            <person name="Ronning C.M."/>
            <person name="Nierman W.C."/>
            <person name="Greenberg D.E."/>
            <person name="Holland S.M."/>
            <person name="Goldberg J.B."/>
        </authorList>
    </citation>
    <scope>NUCLEOTIDE SEQUENCE [LARGE SCALE GENOMIC DNA]</scope>
    <source>
        <strain evidence="2 3">CGD2</strain>
    </source>
</reference>
<keyword evidence="1" id="KW-1133">Transmembrane helix</keyword>
<keyword evidence="1" id="KW-0812">Transmembrane</keyword>
<protein>
    <submittedName>
        <fullName evidence="2">Uncharacterized protein</fullName>
    </submittedName>
</protein>
<dbReference type="Proteomes" id="UP000004535">
    <property type="component" value="Unassembled WGS sequence"/>
</dbReference>
<dbReference type="RefSeq" id="WP_006405702.1">
    <property type="nucleotide sequence ID" value="NZ_ACFC01000005.1"/>
</dbReference>
<name>B9BQI9_9BURK</name>
<sequence length="50" mass="5437">MRVIKIATGGAVGLLFGLWMAWLDVNLLQCVAGYVLMITLLSVGAWAVWD</sequence>
<accession>B9BQI9</accession>
<evidence type="ECO:0000313" key="2">
    <source>
        <dbReference type="EMBL" id="EEE06884.1"/>
    </source>
</evidence>
<feature type="transmembrane region" description="Helical" evidence="1">
    <location>
        <begin position="6"/>
        <end position="23"/>
    </location>
</feature>
<organism evidence="2 3">
    <name type="scientific">Burkholderia multivorans CGD2</name>
    <dbReference type="NCBI Taxonomy" id="513052"/>
    <lineage>
        <taxon>Bacteria</taxon>
        <taxon>Pseudomonadati</taxon>
        <taxon>Pseudomonadota</taxon>
        <taxon>Betaproteobacteria</taxon>
        <taxon>Burkholderiales</taxon>
        <taxon>Burkholderiaceae</taxon>
        <taxon>Burkholderia</taxon>
        <taxon>Burkholderia cepacia complex</taxon>
    </lineage>
</organism>
<comment type="caution">
    <text evidence="2">The sequence shown here is derived from an EMBL/GenBank/DDBJ whole genome shotgun (WGS) entry which is preliminary data.</text>
</comment>
<evidence type="ECO:0000313" key="3">
    <source>
        <dbReference type="Proteomes" id="UP000004535"/>
    </source>
</evidence>
<feature type="transmembrane region" description="Helical" evidence="1">
    <location>
        <begin position="30"/>
        <end position="49"/>
    </location>
</feature>
<dbReference type="AlphaFoldDB" id="B9BQI9"/>
<evidence type="ECO:0000256" key="1">
    <source>
        <dbReference type="SAM" id="Phobius"/>
    </source>
</evidence>
<dbReference type="EMBL" id="ACFC01000005">
    <property type="protein sequence ID" value="EEE06884.1"/>
    <property type="molecule type" value="Genomic_DNA"/>
</dbReference>
<keyword evidence="1" id="KW-0472">Membrane</keyword>
<gene>
    <name evidence="2" type="ORF">BURMUCGD2_1180</name>
</gene>
<proteinExistence type="predicted"/>